<dbReference type="AlphaFoldDB" id="A0A7D6VVY0"/>
<dbReference type="EMBL" id="CP059378">
    <property type="protein sequence ID" value="QLY81310.1"/>
    <property type="molecule type" value="Genomic_DNA"/>
</dbReference>
<reference evidence="6 7" key="1">
    <citation type="submission" date="2020-07" db="EMBL/GenBank/DDBJ databases">
        <title>Electron transfer.</title>
        <authorList>
            <person name="Huang L."/>
            <person name="Liu X."/>
            <person name="Zhou S."/>
        </authorList>
    </citation>
    <scope>NUCLEOTIDE SEQUENCE [LARGE SCALE GENOMIC DNA]</scope>
    <source>
        <strain evidence="6 7">Lx1</strain>
    </source>
</reference>
<dbReference type="KEGG" id="cint:HZF06_06935"/>
<keyword evidence="3" id="KW-0238">DNA-binding</keyword>
<evidence type="ECO:0000256" key="3">
    <source>
        <dbReference type="ARBA" id="ARBA00023125"/>
    </source>
</evidence>
<feature type="domain" description="HTH merR-type" evidence="5">
    <location>
        <begin position="1"/>
        <end position="69"/>
    </location>
</feature>
<evidence type="ECO:0000259" key="5">
    <source>
        <dbReference type="PROSITE" id="PS50937"/>
    </source>
</evidence>
<dbReference type="GO" id="GO:0003677">
    <property type="term" value="F:DNA binding"/>
    <property type="evidence" value="ECO:0007669"/>
    <property type="project" value="UniProtKB-KW"/>
</dbReference>
<sequence>MYTIGKFAQLLGLSIDTIRHYKDINILTPTQSLNGYFKYDNRQALITLLTKELTSLHMPLSEIRHTIKNTSLNEFNYFLCDKETELEDKIKRLEDELFRLKETKKYSSFGMKLINSVDEFHGTTIYSLPIITKDSSIKEFNLIKEWVNCFPFSYISISLSKEELNDDTFSKKYSSTIGIGITKKYFDDLSLSCSNNIKITNEGLCIRTCIAVKDIFSVSPDDLSYLTSYAKLKGYEFVDNTSGRLLFIENADTIPIYYILIWARVKSIDRS</sequence>
<dbReference type="SUPFAM" id="SSF46955">
    <property type="entry name" value="Putative DNA-binding domain"/>
    <property type="match status" value="1"/>
</dbReference>
<dbReference type="Pfam" id="PF13411">
    <property type="entry name" value="MerR_1"/>
    <property type="match status" value="1"/>
</dbReference>
<gene>
    <name evidence="6" type="ORF">HZF06_06935</name>
</gene>
<dbReference type="GO" id="GO:0003700">
    <property type="term" value="F:DNA-binding transcription factor activity"/>
    <property type="evidence" value="ECO:0007669"/>
    <property type="project" value="InterPro"/>
</dbReference>
<dbReference type="Proteomes" id="UP000512286">
    <property type="component" value="Chromosome"/>
</dbReference>
<evidence type="ECO:0000256" key="1">
    <source>
        <dbReference type="ARBA" id="ARBA00022491"/>
    </source>
</evidence>
<dbReference type="Gene3D" id="1.10.1660.10">
    <property type="match status" value="1"/>
</dbReference>
<dbReference type="InterPro" id="IPR000551">
    <property type="entry name" value="MerR-type_HTH_dom"/>
</dbReference>
<dbReference type="PANTHER" id="PTHR30204:SF69">
    <property type="entry name" value="MERR-FAMILY TRANSCRIPTIONAL REGULATOR"/>
    <property type="match status" value="1"/>
</dbReference>
<keyword evidence="1" id="KW-0678">Repressor</keyword>
<evidence type="ECO:0000256" key="2">
    <source>
        <dbReference type="ARBA" id="ARBA00023015"/>
    </source>
</evidence>
<accession>A0A7D6VVY0</accession>
<evidence type="ECO:0000256" key="4">
    <source>
        <dbReference type="ARBA" id="ARBA00023163"/>
    </source>
</evidence>
<dbReference type="PROSITE" id="PS50937">
    <property type="entry name" value="HTH_MERR_2"/>
    <property type="match status" value="1"/>
</dbReference>
<name>A0A7D6VVY0_9CLOT</name>
<evidence type="ECO:0000313" key="6">
    <source>
        <dbReference type="EMBL" id="QLY81310.1"/>
    </source>
</evidence>
<keyword evidence="4" id="KW-0804">Transcription</keyword>
<organism evidence="6 7">
    <name type="scientific">Clostridium intestinale</name>
    <dbReference type="NCBI Taxonomy" id="36845"/>
    <lineage>
        <taxon>Bacteria</taxon>
        <taxon>Bacillati</taxon>
        <taxon>Bacillota</taxon>
        <taxon>Clostridia</taxon>
        <taxon>Eubacteriales</taxon>
        <taxon>Clostridiaceae</taxon>
        <taxon>Clostridium</taxon>
    </lineage>
</organism>
<dbReference type="InterPro" id="IPR047057">
    <property type="entry name" value="MerR_fam"/>
</dbReference>
<evidence type="ECO:0000313" key="7">
    <source>
        <dbReference type="Proteomes" id="UP000512286"/>
    </source>
</evidence>
<dbReference type="PANTHER" id="PTHR30204">
    <property type="entry name" value="REDOX-CYCLING DRUG-SENSING TRANSCRIPTIONAL ACTIVATOR SOXR"/>
    <property type="match status" value="1"/>
</dbReference>
<dbReference type="InterPro" id="IPR009061">
    <property type="entry name" value="DNA-bd_dom_put_sf"/>
</dbReference>
<dbReference type="SMART" id="SM00422">
    <property type="entry name" value="HTH_MERR"/>
    <property type="match status" value="1"/>
</dbReference>
<proteinExistence type="predicted"/>
<dbReference type="RefSeq" id="WP_181602950.1">
    <property type="nucleotide sequence ID" value="NZ_CP059378.1"/>
</dbReference>
<keyword evidence="2" id="KW-0805">Transcription regulation</keyword>
<protein>
    <submittedName>
        <fullName evidence="6">MerR family transcriptional regulator</fullName>
    </submittedName>
</protein>